<dbReference type="InterPro" id="IPR047111">
    <property type="entry name" value="YbaP-like"/>
</dbReference>
<evidence type="ECO:0000313" key="2">
    <source>
        <dbReference type="EMBL" id="MBU8545353.1"/>
    </source>
</evidence>
<dbReference type="Proteomes" id="UP000689967">
    <property type="component" value="Unassembled WGS sequence"/>
</dbReference>
<comment type="caution">
    <text evidence="2">The sequence shown here is derived from an EMBL/GenBank/DDBJ whole genome shotgun (WGS) entry which is preliminary data.</text>
</comment>
<evidence type="ECO:0000256" key="1">
    <source>
        <dbReference type="SAM" id="SignalP"/>
    </source>
</evidence>
<dbReference type="PANTHER" id="PTHR40590:SF1">
    <property type="entry name" value="CYTOPLASMIC PROTEIN"/>
    <property type="match status" value="1"/>
</dbReference>
<evidence type="ECO:0000313" key="3">
    <source>
        <dbReference type="Proteomes" id="UP000689967"/>
    </source>
</evidence>
<proteinExistence type="predicted"/>
<protein>
    <submittedName>
        <fullName evidence="2">TraB/GumN family protein</fullName>
    </submittedName>
</protein>
<dbReference type="CDD" id="cd14789">
    <property type="entry name" value="Tiki"/>
    <property type="match status" value="1"/>
</dbReference>
<sequence length="309" mass="32590">MRWLVLFALLLAASPSRAEPESLAAFRITPAGREAPASLLIPGSHQPEVGLLPPDPAIFEGRSALLLESVEDAEDVSDLLRAPPGFGVLDPLPPAERRLLEAATACTRLIHEPLSPLGLFLALLAASQPPAAPCPGLPAPPASEGAGTASGGDPWLRLLAQRRGVPIQGLETRREMLLALRGMGGDAVLRLVSRMAREMLGGGAAQADLAPLDALMLQALLAGDFDRLRARMLAPMDSDPMLRDAFARQMLDARNQVMARRLAARLPRESLVVAIGAAHAAGPRGVVALLRQQGFTVTPVRIPTLRPAG</sequence>
<dbReference type="Pfam" id="PF01963">
    <property type="entry name" value="TraB_PrgY_gumN"/>
    <property type="match status" value="1"/>
</dbReference>
<feature type="chain" id="PRO_5045521723" evidence="1">
    <location>
        <begin position="19"/>
        <end position="309"/>
    </location>
</feature>
<keyword evidence="3" id="KW-1185">Reference proteome</keyword>
<feature type="signal peptide" evidence="1">
    <location>
        <begin position="1"/>
        <end position="18"/>
    </location>
</feature>
<name>A0ABS6HBM9_9PROT</name>
<organism evidence="2 3">
    <name type="scientific">Falsiroseomonas oleicola</name>
    <dbReference type="NCBI Taxonomy" id="2801474"/>
    <lineage>
        <taxon>Bacteria</taxon>
        <taxon>Pseudomonadati</taxon>
        <taxon>Pseudomonadota</taxon>
        <taxon>Alphaproteobacteria</taxon>
        <taxon>Acetobacterales</taxon>
        <taxon>Roseomonadaceae</taxon>
        <taxon>Falsiroseomonas</taxon>
    </lineage>
</organism>
<accession>A0ABS6HBM9</accession>
<dbReference type="EMBL" id="JAERQM010000005">
    <property type="protein sequence ID" value="MBU8545353.1"/>
    <property type="molecule type" value="Genomic_DNA"/>
</dbReference>
<keyword evidence="1" id="KW-0732">Signal</keyword>
<dbReference type="InterPro" id="IPR002816">
    <property type="entry name" value="TraB/PrgY/GumN_fam"/>
</dbReference>
<dbReference type="PANTHER" id="PTHR40590">
    <property type="entry name" value="CYTOPLASMIC PROTEIN-RELATED"/>
    <property type="match status" value="1"/>
</dbReference>
<gene>
    <name evidence="2" type="ORF">JJQ90_16645</name>
</gene>
<reference evidence="2 3" key="1">
    <citation type="submission" date="2021-01" db="EMBL/GenBank/DDBJ databases">
        <title>Roseomonas sp. nov, a bacterium isolated from an oil production mixture in Yumen Oilfield.</title>
        <authorList>
            <person name="Wu D."/>
        </authorList>
    </citation>
    <scope>NUCLEOTIDE SEQUENCE [LARGE SCALE GENOMIC DNA]</scope>
    <source>
        <strain evidence="2 3">ROY-5-3</strain>
    </source>
</reference>
<dbReference type="RefSeq" id="WP_216877371.1">
    <property type="nucleotide sequence ID" value="NZ_JAERQM010000005.1"/>
</dbReference>